<gene>
    <name evidence="4" type="ORF">Ga0061079_104113</name>
</gene>
<keyword evidence="2" id="KW-0229">DNA integration</keyword>
<dbReference type="InterPro" id="IPR038488">
    <property type="entry name" value="Integrase_DNA-bd_sf"/>
</dbReference>
<proteinExistence type="inferred from homology"/>
<dbReference type="Proteomes" id="UP000182761">
    <property type="component" value="Unassembled WGS sequence"/>
</dbReference>
<keyword evidence="5" id="KW-1185">Reference proteome</keyword>
<feature type="domain" description="Integrase DNA-binding" evidence="3">
    <location>
        <begin position="3"/>
        <end position="77"/>
    </location>
</feature>
<comment type="similarity">
    <text evidence="1">Belongs to the 'phage' integrase family.</text>
</comment>
<evidence type="ECO:0000259" key="3">
    <source>
        <dbReference type="Pfam" id="PF13356"/>
    </source>
</evidence>
<evidence type="ECO:0000256" key="2">
    <source>
        <dbReference type="ARBA" id="ARBA00022908"/>
    </source>
</evidence>
<evidence type="ECO:0000313" key="5">
    <source>
        <dbReference type="Proteomes" id="UP000182761"/>
    </source>
</evidence>
<dbReference type="PANTHER" id="PTHR30629:SF2">
    <property type="entry name" value="PROPHAGE INTEGRASE INTS-RELATED"/>
    <property type="match status" value="1"/>
</dbReference>
<dbReference type="Gene3D" id="3.30.160.390">
    <property type="entry name" value="Integrase, DNA-binding domain"/>
    <property type="match status" value="1"/>
</dbReference>
<evidence type="ECO:0000313" key="4">
    <source>
        <dbReference type="EMBL" id="CVK15994.1"/>
    </source>
</evidence>
<dbReference type="Pfam" id="PF13356">
    <property type="entry name" value="Arm-DNA-bind_3"/>
    <property type="match status" value="1"/>
</dbReference>
<dbReference type="InterPro" id="IPR025166">
    <property type="entry name" value="Integrase_DNA_bind_dom"/>
</dbReference>
<dbReference type="InterPro" id="IPR050808">
    <property type="entry name" value="Phage_Integrase"/>
</dbReference>
<dbReference type="OrthoDB" id="9795573at2"/>
<dbReference type="AlphaFoldDB" id="A0A0X3ANQ9"/>
<reference evidence="4 5" key="1">
    <citation type="submission" date="2016-01" db="EMBL/GenBank/DDBJ databases">
        <authorList>
            <person name="McClelland M."/>
            <person name="Jain A."/>
            <person name="Saraogi P."/>
            <person name="Mendelson R."/>
            <person name="Westerman R."/>
            <person name="SanMiguel P."/>
            <person name="Csonka L."/>
        </authorList>
    </citation>
    <scope>NUCLEOTIDE SEQUENCE [LARGE SCALE GENOMIC DNA]</scope>
    <source>
        <strain evidence="4 5">R-53146</strain>
    </source>
</reference>
<dbReference type="EMBL" id="FCOR01000004">
    <property type="protein sequence ID" value="CVK15994.1"/>
    <property type="molecule type" value="Genomic_DNA"/>
</dbReference>
<evidence type="ECO:0000256" key="1">
    <source>
        <dbReference type="ARBA" id="ARBA00008857"/>
    </source>
</evidence>
<organism evidence="4 5">
    <name type="scientific">Apibacter mensalis</name>
    <dbReference type="NCBI Taxonomy" id="1586267"/>
    <lineage>
        <taxon>Bacteria</taxon>
        <taxon>Pseudomonadati</taxon>
        <taxon>Bacteroidota</taxon>
        <taxon>Flavobacteriia</taxon>
        <taxon>Flavobacteriales</taxon>
        <taxon>Weeksellaceae</taxon>
        <taxon>Apibacter</taxon>
    </lineage>
</organism>
<name>A0A0X3ANQ9_9FLAO</name>
<dbReference type="PANTHER" id="PTHR30629">
    <property type="entry name" value="PROPHAGE INTEGRASE"/>
    <property type="match status" value="1"/>
</dbReference>
<sequence>MSLTDTVIKKTKPKAFTLKDSKGLSLYVSPTGTKSWHFRYTFNGKEKRISLSTYPYLSLKDARILCEKYKQEIHLGFESSKQTGKNGQAECCSSASNQQQEPSITFGEFALHWKAFKFQKLCNKADKRQSTAIQIDHYLTKDLLPGLGHLP</sequence>
<dbReference type="GO" id="GO:0015074">
    <property type="term" value="P:DNA integration"/>
    <property type="evidence" value="ECO:0007669"/>
    <property type="project" value="UniProtKB-KW"/>
</dbReference>
<dbReference type="RefSeq" id="WP_055425208.1">
    <property type="nucleotide sequence ID" value="NZ_FCOR01000004.1"/>
</dbReference>
<accession>A0A0X3ANQ9</accession>
<protein>
    <recommendedName>
        <fullName evidence="3">Integrase DNA-binding domain-containing protein</fullName>
    </recommendedName>
</protein>